<dbReference type="PhylomeDB" id="B4G7N1"/>
<dbReference type="HOGENOM" id="CLU_338112_0_0_1"/>
<accession>B4G7N1</accession>
<keyword evidence="3" id="KW-1185">Reference proteome</keyword>
<dbReference type="AlphaFoldDB" id="B4G7N1"/>
<protein>
    <submittedName>
        <fullName evidence="2">GL19189</fullName>
    </submittedName>
</protein>
<evidence type="ECO:0000313" key="2">
    <source>
        <dbReference type="EMBL" id="EDW28431.1"/>
    </source>
</evidence>
<dbReference type="Proteomes" id="UP000008744">
    <property type="component" value="Unassembled WGS sequence"/>
</dbReference>
<gene>
    <name evidence="2" type="primary">Dper\GL19189</name>
    <name evidence="2" type="ORF">Dper_GL19189</name>
</gene>
<organism evidence="3">
    <name type="scientific">Drosophila persimilis</name>
    <name type="common">Fruit fly</name>
    <dbReference type="NCBI Taxonomy" id="7234"/>
    <lineage>
        <taxon>Eukaryota</taxon>
        <taxon>Metazoa</taxon>
        <taxon>Ecdysozoa</taxon>
        <taxon>Arthropoda</taxon>
        <taxon>Hexapoda</taxon>
        <taxon>Insecta</taxon>
        <taxon>Pterygota</taxon>
        <taxon>Neoptera</taxon>
        <taxon>Endopterygota</taxon>
        <taxon>Diptera</taxon>
        <taxon>Brachycera</taxon>
        <taxon>Muscomorpha</taxon>
        <taxon>Ephydroidea</taxon>
        <taxon>Drosophilidae</taxon>
        <taxon>Drosophila</taxon>
        <taxon>Sophophora</taxon>
    </lineage>
</organism>
<evidence type="ECO:0000313" key="3">
    <source>
        <dbReference type="Proteomes" id="UP000008744"/>
    </source>
</evidence>
<feature type="region of interest" description="Disordered" evidence="1">
    <location>
        <begin position="660"/>
        <end position="692"/>
    </location>
</feature>
<feature type="compositionally biased region" description="Basic and acidic residues" evidence="1">
    <location>
        <begin position="669"/>
        <end position="678"/>
    </location>
</feature>
<sequence>MDNDTKKTIKEWCVCEKLPRAVLHIPLDCNRRCDLCGLERRPKTDPSSSDEEEYAANLRQKMLLERRRAEEALQSGVRLKVPKRAKKPCSVQNCKKNCLKCGGMAKPGAEKKPLAGYFPTPKEDVPKWRLGLQTWATDRETSVAKPTAAPPSSSSSLKSLQLAFESMWEPLPRDLTTRVDGKRLVIPLKTPITDPSGGAISKRNMSFASRLRAGTSRPLPPLSKVVASIMAEQEADKGREKGGGLGDDSIEAENQMESQFCPFDSYEGPSEDALVVDSARIMLQTPMALNTKIDRHLLPLLLVSSDLQEGASAADSKQMYMKPSSLLRDDSKDINNGQPIAPKAFKLLDFEEKEVKAEKKSDPLVEKTFTKSFVDQVEQMMKSLSLSSPEPNEDCAAENEELKSESESESESESNGSANPPDKDVSNERVISSNKSQTDAKYSKVLSKKLNSTHGLHEPANRVCRTAGMKREGAKPMASGMSPVWKSKLGAESASSVCDKCGHHRNDGDAAMPNKNSRAKIVKQTPKKEPKEFVGPYRSTSKIAMPAKKICQVSKELFGKQPSNSLRVPDKTDGRTIQPHMLSHSCMKTEVSIHWRRIHTLETVSHVCGEILKPKMASHRCTVMESLKKITLSDQPAASTAIYEFRMPDIDSNAFEKSGMASPPLNINETHRRNEDGNKSGCETPVAHSPTPRHKDLFLRKMMRKPSPPICPVPSIKYIRRKIRKQEGLRQYDVSELSFMRNTENLVQHKESAGVVHHDEKRMTPFRYENIPSKADHLEVKLGRRIRREHSLERRFNMLVKPKSNPPETKSEQENRREYLLKVKLEEMMTKPIQLLTPHEET</sequence>
<dbReference type="eggNOG" id="ENOG502T90E">
    <property type="taxonomic scope" value="Eukaryota"/>
</dbReference>
<dbReference type="OMA" id="KCGHHRN"/>
<proteinExistence type="predicted"/>
<feature type="compositionally biased region" description="Polar residues" evidence="1">
    <location>
        <begin position="429"/>
        <end position="440"/>
    </location>
</feature>
<evidence type="ECO:0000256" key="1">
    <source>
        <dbReference type="SAM" id="MobiDB-lite"/>
    </source>
</evidence>
<feature type="region of interest" description="Disordered" evidence="1">
    <location>
        <begin position="383"/>
        <end position="483"/>
    </location>
</feature>
<dbReference type="EMBL" id="CH479180">
    <property type="protein sequence ID" value="EDW28431.1"/>
    <property type="molecule type" value="Genomic_DNA"/>
</dbReference>
<dbReference type="OrthoDB" id="7873011at2759"/>
<name>B4G7N1_DROPE</name>
<reference evidence="2 3" key="1">
    <citation type="journal article" date="2007" name="Nature">
        <title>Evolution of genes and genomes on the Drosophila phylogeny.</title>
        <authorList>
            <consortium name="Drosophila 12 Genomes Consortium"/>
            <person name="Clark A.G."/>
            <person name="Eisen M.B."/>
            <person name="Smith D.R."/>
            <person name="Bergman C.M."/>
            <person name="Oliver B."/>
            <person name="Markow T.A."/>
            <person name="Kaufman T.C."/>
            <person name="Kellis M."/>
            <person name="Gelbart W."/>
            <person name="Iyer V.N."/>
            <person name="Pollard D.A."/>
            <person name="Sackton T.B."/>
            <person name="Larracuente A.M."/>
            <person name="Singh N.D."/>
            <person name="Abad J.P."/>
            <person name="Abt D.N."/>
            <person name="Adryan B."/>
            <person name="Aguade M."/>
            <person name="Akashi H."/>
            <person name="Anderson W.W."/>
            <person name="Aquadro C.F."/>
            <person name="Ardell D.H."/>
            <person name="Arguello R."/>
            <person name="Artieri C.G."/>
            <person name="Barbash D.A."/>
            <person name="Barker D."/>
            <person name="Barsanti P."/>
            <person name="Batterham P."/>
            <person name="Batzoglou S."/>
            <person name="Begun D."/>
            <person name="Bhutkar A."/>
            <person name="Blanco E."/>
            <person name="Bosak S.A."/>
            <person name="Bradley R.K."/>
            <person name="Brand A.D."/>
            <person name="Brent M.R."/>
            <person name="Brooks A.N."/>
            <person name="Brown R.H."/>
            <person name="Butlin R.K."/>
            <person name="Caggese C."/>
            <person name="Calvi B.R."/>
            <person name="Bernardo de Carvalho A."/>
            <person name="Caspi A."/>
            <person name="Castrezana S."/>
            <person name="Celniker S.E."/>
            <person name="Chang J.L."/>
            <person name="Chapple C."/>
            <person name="Chatterji S."/>
            <person name="Chinwalla A."/>
            <person name="Civetta A."/>
            <person name="Clifton S.W."/>
            <person name="Comeron J.M."/>
            <person name="Costello J.C."/>
            <person name="Coyne J.A."/>
            <person name="Daub J."/>
            <person name="David R.G."/>
            <person name="Delcher A.L."/>
            <person name="Delehaunty K."/>
            <person name="Do C.B."/>
            <person name="Ebling H."/>
            <person name="Edwards K."/>
            <person name="Eickbush T."/>
            <person name="Evans J.D."/>
            <person name="Filipski A."/>
            <person name="Findeiss S."/>
            <person name="Freyhult E."/>
            <person name="Fulton L."/>
            <person name="Fulton R."/>
            <person name="Garcia A.C."/>
            <person name="Gardiner A."/>
            <person name="Garfield D.A."/>
            <person name="Garvin B.E."/>
            <person name="Gibson G."/>
            <person name="Gilbert D."/>
            <person name="Gnerre S."/>
            <person name="Godfrey J."/>
            <person name="Good R."/>
            <person name="Gotea V."/>
            <person name="Gravely B."/>
            <person name="Greenberg A.J."/>
            <person name="Griffiths-Jones S."/>
            <person name="Gross S."/>
            <person name="Guigo R."/>
            <person name="Gustafson E.A."/>
            <person name="Haerty W."/>
            <person name="Hahn M.W."/>
            <person name="Halligan D.L."/>
            <person name="Halpern A.L."/>
            <person name="Halter G.M."/>
            <person name="Han M.V."/>
            <person name="Heger A."/>
            <person name="Hillier L."/>
            <person name="Hinrichs A.S."/>
            <person name="Holmes I."/>
            <person name="Hoskins R.A."/>
            <person name="Hubisz M.J."/>
            <person name="Hultmark D."/>
            <person name="Huntley M.A."/>
            <person name="Jaffe D.B."/>
            <person name="Jagadeeshan S."/>
            <person name="Jeck W.R."/>
            <person name="Johnson J."/>
            <person name="Jones C.D."/>
            <person name="Jordan W.C."/>
            <person name="Karpen G.H."/>
            <person name="Kataoka E."/>
            <person name="Keightley P.D."/>
            <person name="Kheradpour P."/>
            <person name="Kirkness E.F."/>
            <person name="Koerich L.B."/>
            <person name="Kristiansen K."/>
            <person name="Kudrna D."/>
            <person name="Kulathinal R.J."/>
            <person name="Kumar S."/>
            <person name="Kwok R."/>
            <person name="Lander E."/>
            <person name="Langley C.H."/>
            <person name="Lapoint R."/>
            <person name="Lazzaro B.P."/>
            <person name="Lee S.J."/>
            <person name="Levesque L."/>
            <person name="Li R."/>
            <person name="Lin C.F."/>
            <person name="Lin M.F."/>
            <person name="Lindblad-Toh K."/>
            <person name="Llopart A."/>
            <person name="Long M."/>
            <person name="Low L."/>
            <person name="Lozovsky E."/>
            <person name="Lu J."/>
            <person name="Luo M."/>
            <person name="Machado C.A."/>
            <person name="Makalowski W."/>
            <person name="Marzo M."/>
            <person name="Matsuda M."/>
            <person name="Matzkin L."/>
            <person name="McAllister B."/>
            <person name="McBride C.S."/>
            <person name="McKernan B."/>
            <person name="McKernan K."/>
            <person name="Mendez-Lago M."/>
            <person name="Minx P."/>
            <person name="Mollenhauer M.U."/>
            <person name="Montooth K."/>
            <person name="Mount S.M."/>
            <person name="Mu X."/>
            <person name="Myers E."/>
            <person name="Negre B."/>
            <person name="Newfeld S."/>
            <person name="Nielsen R."/>
            <person name="Noor M.A."/>
            <person name="O'Grady P."/>
            <person name="Pachter L."/>
            <person name="Papaceit M."/>
            <person name="Parisi M.J."/>
            <person name="Parisi M."/>
            <person name="Parts L."/>
            <person name="Pedersen J.S."/>
            <person name="Pesole G."/>
            <person name="Phillippy A.M."/>
            <person name="Ponting C.P."/>
            <person name="Pop M."/>
            <person name="Porcelli D."/>
            <person name="Powell J.R."/>
            <person name="Prohaska S."/>
            <person name="Pruitt K."/>
            <person name="Puig M."/>
            <person name="Quesneville H."/>
            <person name="Ram K.R."/>
            <person name="Rand D."/>
            <person name="Rasmussen M.D."/>
            <person name="Reed L.K."/>
            <person name="Reenan R."/>
            <person name="Reily A."/>
            <person name="Remington K.A."/>
            <person name="Rieger T.T."/>
            <person name="Ritchie M.G."/>
            <person name="Robin C."/>
            <person name="Rogers Y.H."/>
            <person name="Rohde C."/>
            <person name="Rozas J."/>
            <person name="Rubenfield M.J."/>
            <person name="Ruiz A."/>
            <person name="Russo S."/>
            <person name="Salzberg S.L."/>
            <person name="Sanchez-Gracia A."/>
            <person name="Saranga D.J."/>
            <person name="Sato H."/>
            <person name="Schaeffer S.W."/>
            <person name="Schatz M.C."/>
            <person name="Schlenke T."/>
            <person name="Schwartz R."/>
            <person name="Segarra C."/>
            <person name="Singh R.S."/>
            <person name="Sirot L."/>
            <person name="Sirota M."/>
            <person name="Sisneros N.B."/>
            <person name="Smith C.D."/>
            <person name="Smith T.F."/>
            <person name="Spieth J."/>
            <person name="Stage D.E."/>
            <person name="Stark A."/>
            <person name="Stephan W."/>
            <person name="Strausberg R.L."/>
            <person name="Strempel S."/>
            <person name="Sturgill D."/>
            <person name="Sutton G."/>
            <person name="Sutton G.G."/>
            <person name="Tao W."/>
            <person name="Teichmann S."/>
            <person name="Tobari Y.N."/>
            <person name="Tomimura Y."/>
            <person name="Tsolas J.M."/>
            <person name="Valente V.L."/>
            <person name="Venter E."/>
            <person name="Venter J.C."/>
            <person name="Vicario S."/>
            <person name="Vieira F.G."/>
            <person name="Vilella A.J."/>
            <person name="Villasante A."/>
            <person name="Walenz B."/>
            <person name="Wang J."/>
            <person name="Wasserman M."/>
            <person name="Watts T."/>
            <person name="Wilson D."/>
            <person name="Wilson R.K."/>
            <person name="Wing R.A."/>
            <person name="Wolfner M.F."/>
            <person name="Wong A."/>
            <person name="Wong G.K."/>
            <person name="Wu C.I."/>
            <person name="Wu G."/>
            <person name="Yamamoto D."/>
            <person name="Yang H.P."/>
            <person name="Yang S.P."/>
            <person name="Yorke J.A."/>
            <person name="Yoshida K."/>
            <person name="Zdobnov E."/>
            <person name="Zhang P."/>
            <person name="Zhang Y."/>
            <person name="Zimin A.V."/>
            <person name="Baldwin J."/>
            <person name="Abdouelleil A."/>
            <person name="Abdulkadir J."/>
            <person name="Abebe A."/>
            <person name="Abera B."/>
            <person name="Abreu J."/>
            <person name="Acer S.C."/>
            <person name="Aftuck L."/>
            <person name="Alexander A."/>
            <person name="An P."/>
            <person name="Anderson E."/>
            <person name="Anderson S."/>
            <person name="Arachi H."/>
            <person name="Azer M."/>
            <person name="Bachantsang P."/>
            <person name="Barry A."/>
            <person name="Bayul T."/>
            <person name="Berlin A."/>
            <person name="Bessette D."/>
            <person name="Bloom T."/>
            <person name="Blye J."/>
            <person name="Boguslavskiy L."/>
            <person name="Bonnet C."/>
            <person name="Boukhgalter B."/>
            <person name="Bourzgui I."/>
            <person name="Brown A."/>
            <person name="Cahill P."/>
            <person name="Channer S."/>
            <person name="Cheshatsang Y."/>
            <person name="Chuda L."/>
            <person name="Citroen M."/>
            <person name="Collymore A."/>
            <person name="Cooke P."/>
            <person name="Costello M."/>
            <person name="D'Aco K."/>
            <person name="Daza R."/>
            <person name="De Haan G."/>
            <person name="DeGray S."/>
            <person name="DeMaso C."/>
            <person name="Dhargay N."/>
            <person name="Dooley K."/>
            <person name="Dooley E."/>
            <person name="Doricent M."/>
            <person name="Dorje P."/>
            <person name="Dorjee K."/>
            <person name="Dupes A."/>
            <person name="Elong R."/>
            <person name="Falk J."/>
            <person name="Farina A."/>
            <person name="Faro S."/>
            <person name="Ferguson D."/>
            <person name="Fisher S."/>
            <person name="Foley C.D."/>
            <person name="Franke A."/>
            <person name="Friedrich D."/>
            <person name="Gadbois L."/>
            <person name="Gearin G."/>
            <person name="Gearin C.R."/>
            <person name="Giannoukos G."/>
            <person name="Goode T."/>
            <person name="Graham J."/>
            <person name="Grandbois E."/>
            <person name="Grewal S."/>
            <person name="Gyaltsen K."/>
            <person name="Hafez N."/>
            <person name="Hagos B."/>
            <person name="Hall J."/>
            <person name="Henson C."/>
            <person name="Hollinger A."/>
            <person name="Honan T."/>
            <person name="Huard M.D."/>
            <person name="Hughes L."/>
            <person name="Hurhula B."/>
            <person name="Husby M.E."/>
            <person name="Kamat A."/>
            <person name="Kanga B."/>
            <person name="Kashin S."/>
            <person name="Khazanovich D."/>
            <person name="Kisner P."/>
            <person name="Lance K."/>
            <person name="Lara M."/>
            <person name="Lee W."/>
            <person name="Lennon N."/>
            <person name="Letendre F."/>
            <person name="LeVine R."/>
            <person name="Lipovsky A."/>
            <person name="Liu X."/>
            <person name="Liu J."/>
            <person name="Liu S."/>
            <person name="Lokyitsang T."/>
            <person name="Lokyitsang Y."/>
            <person name="Lubonja R."/>
            <person name="Lui A."/>
            <person name="MacDonald P."/>
            <person name="Magnisalis V."/>
            <person name="Maru K."/>
            <person name="Matthews C."/>
            <person name="McCusker W."/>
            <person name="McDonough S."/>
            <person name="Mehta T."/>
            <person name="Meldrim J."/>
            <person name="Meneus L."/>
            <person name="Mihai O."/>
            <person name="Mihalev A."/>
            <person name="Mihova T."/>
            <person name="Mittelman R."/>
            <person name="Mlenga V."/>
            <person name="Montmayeur A."/>
            <person name="Mulrain L."/>
            <person name="Navidi A."/>
            <person name="Naylor J."/>
            <person name="Negash T."/>
            <person name="Nguyen T."/>
            <person name="Nguyen N."/>
            <person name="Nicol R."/>
            <person name="Norbu C."/>
            <person name="Norbu N."/>
            <person name="Novod N."/>
            <person name="O'Neill B."/>
            <person name="Osman S."/>
            <person name="Markiewicz E."/>
            <person name="Oyono O.L."/>
            <person name="Patti C."/>
            <person name="Phunkhang P."/>
            <person name="Pierre F."/>
            <person name="Priest M."/>
            <person name="Raghuraman S."/>
            <person name="Rege F."/>
            <person name="Reyes R."/>
            <person name="Rise C."/>
            <person name="Rogov P."/>
            <person name="Ross K."/>
            <person name="Ryan E."/>
            <person name="Settipalli S."/>
            <person name="Shea T."/>
            <person name="Sherpa N."/>
            <person name="Shi L."/>
            <person name="Shih D."/>
            <person name="Sparrow T."/>
            <person name="Spaulding J."/>
            <person name="Stalker J."/>
            <person name="Stange-Thomann N."/>
            <person name="Stavropoulos S."/>
            <person name="Stone C."/>
            <person name="Strader C."/>
            <person name="Tesfaye S."/>
            <person name="Thomson T."/>
            <person name="Thoulutsang Y."/>
            <person name="Thoulutsang D."/>
            <person name="Topham K."/>
            <person name="Topping I."/>
            <person name="Tsamla T."/>
            <person name="Vassiliev H."/>
            <person name="Vo A."/>
            <person name="Wangchuk T."/>
            <person name="Wangdi T."/>
            <person name="Weiand M."/>
            <person name="Wilkinson J."/>
            <person name="Wilson A."/>
            <person name="Yadav S."/>
            <person name="Young G."/>
            <person name="Yu Q."/>
            <person name="Zembek L."/>
            <person name="Zhong D."/>
            <person name="Zimmer A."/>
            <person name="Zwirko Z."/>
            <person name="Jaffe D.B."/>
            <person name="Alvarez P."/>
            <person name="Brockman W."/>
            <person name="Butler J."/>
            <person name="Chin C."/>
            <person name="Gnerre S."/>
            <person name="Grabherr M."/>
            <person name="Kleber M."/>
            <person name="Mauceli E."/>
            <person name="MacCallum I."/>
        </authorList>
    </citation>
    <scope>NUCLEOTIDE SEQUENCE [LARGE SCALE GENOMIC DNA]</scope>
    <source>
        <strain evidence="3">MSH-3 / Tucson 14011-0111.49</strain>
    </source>
</reference>